<keyword evidence="2" id="KW-1185">Reference proteome</keyword>
<sequence>MRKERDRQGLETTVFHVPRTKSAPAGEDVYWARQEGLSDPEAAFANHKRINDPPHDGPLFAYRWKNGHRALTKSKFILRLSKAARAAGKDPLQGHGIRIGATLEYLLRGVPFDAMKVLGRWSSDAFTVYLRKHAQIMAPYLQENPAIHESFSRYTMPPVR</sequence>
<comment type="caution">
    <text evidence="1">The sequence shown here is derived from an EMBL/GenBank/DDBJ whole genome shotgun (WGS) entry which is preliminary data.</text>
</comment>
<gene>
    <name evidence="1" type="ORF">BV22DRAFT_1024796</name>
</gene>
<protein>
    <submittedName>
        <fullName evidence="1">Uncharacterized protein</fullName>
    </submittedName>
</protein>
<organism evidence="1 2">
    <name type="scientific">Leucogyrophana mollusca</name>
    <dbReference type="NCBI Taxonomy" id="85980"/>
    <lineage>
        <taxon>Eukaryota</taxon>
        <taxon>Fungi</taxon>
        <taxon>Dikarya</taxon>
        <taxon>Basidiomycota</taxon>
        <taxon>Agaricomycotina</taxon>
        <taxon>Agaricomycetes</taxon>
        <taxon>Agaricomycetidae</taxon>
        <taxon>Boletales</taxon>
        <taxon>Boletales incertae sedis</taxon>
        <taxon>Leucogyrophana</taxon>
    </lineage>
</organism>
<proteinExistence type="predicted"/>
<evidence type="ECO:0000313" key="1">
    <source>
        <dbReference type="EMBL" id="KAH7918312.1"/>
    </source>
</evidence>
<accession>A0ACB8AYC9</accession>
<name>A0ACB8AYC9_9AGAM</name>
<dbReference type="EMBL" id="MU266808">
    <property type="protein sequence ID" value="KAH7918312.1"/>
    <property type="molecule type" value="Genomic_DNA"/>
</dbReference>
<reference evidence="1" key="1">
    <citation type="journal article" date="2021" name="New Phytol.">
        <title>Evolutionary innovations through gain and loss of genes in the ectomycorrhizal Boletales.</title>
        <authorList>
            <person name="Wu G."/>
            <person name="Miyauchi S."/>
            <person name="Morin E."/>
            <person name="Kuo A."/>
            <person name="Drula E."/>
            <person name="Varga T."/>
            <person name="Kohler A."/>
            <person name="Feng B."/>
            <person name="Cao Y."/>
            <person name="Lipzen A."/>
            <person name="Daum C."/>
            <person name="Hundley H."/>
            <person name="Pangilinan J."/>
            <person name="Johnson J."/>
            <person name="Barry K."/>
            <person name="LaButti K."/>
            <person name="Ng V."/>
            <person name="Ahrendt S."/>
            <person name="Min B."/>
            <person name="Choi I.G."/>
            <person name="Park H."/>
            <person name="Plett J.M."/>
            <person name="Magnuson J."/>
            <person name="Spatafora J.W."/>
            <person name="Nagy L.G."/>
            <person name="Henrissat B."/>
            <person name="Grigoriev I.V."/>
            <person name="Yang Z.L."/>
            <person name="Xu J."/>
            <person name="Martin F.M."/>
        </authorList>
    </citation>
    <scope>NUCLEOTIDE SEQUENCE</scope>
    <source>
        <strain evidence="1">KUC20120723A-06</strain>
    </source>
</reference>
<evidence type="ECO:0000313" key="2">
    <source>
        <dbReference type="Proteomes" id="UP000790709"/>
    </source>
</evidence>
<dbReference type="Proteomes" id="UP000790709">
    <property type="component" value="Unassembled WGS sequence"/>
</dbReference>